<keyword evidence="4" id="KW-0479">Metal-binding</keyword>
<dbReference type="EC" id="4.2.1.1" evidence="3"/>
<evidence type="ECO:0000256" key="5">
    <source>
        <dbReference type="ARBA" id="ARBA00022833"/>
    </source>
</evidence>
<dbReference type="SMART" id="SM00947">
    <property type="entry name" value="Pro_CA"/>
    <property type="match status" value="1"/>
</dbReference>
<organism evidence="8 9">
    <name type="scientific">Brevundimonas terrae</name>
    <dbReference type="NCBI Taxonomy" id="363631"/>
    <lineage>
        <taxon>Bacteria</taxon>
        <taxon>Pseudomonadati</taxon>
        <taxon>Pseudomonadota</taxon>
        <taxon>Alphaproteobacteria</taxon>
        <taxon>Caulobacterales</taxon>
        <taxon>Caulobacteraceae</taxon>
        <taxon>Brevundimonas</taxon>
    </lineage>
</organism>
<sequence length="221" mass="23279">MTDATITPDQIAQLQTAVVDEPDTVLDAAQQAVVDALLAGNARFLAGCPEQHDYSAERTALTEGQSPVAAILSCSDSRVPPELLLDQAPGDLFVVRVAGNFVTGEGLASLEYGVELLKTRLIVVLGHTGCGAVGATLGVLRDQSILPGHIAHLVREMKPGIAREMLSDAPHLAERAVVANVHYNVRRLIHSEPILSARVADGELAIIGAVYDLNTGQVVLV</sequence>
<dbReference type="PANTHER" id="PTHR11002">
    <property type="entry name" value="CARBONIC ANHYDRASE"/>
    <property type="match status" value="1"/>
</dbReference>
<evidence type="ECO:0000313" key="9">
    <source>
        <dbReference type="Proteomes" id="UP001500791"/>
    </source>
</evidence>
<comment type="similarity">
    <text evidence="2">Belongs to the beta-class carbonic anhydrase family.</text>
</comment>
<accession>A0ABN0Y7K0</accession>
<evidence type="ECO:0000256" key="4">
    <source>
        <dbReference type="ARBA" id="ARBA00022723"/>
    </source>
</evidence>
<dbReference type="EMBL" id="BAAAEJ010000003">
    <property type="protein sequence ID" value="GAA0385968.1"/>
    <property type="molecule type" value="Genomic_DNA"/>
</dbReference>
<proteinExistence type="inferred from homology"/>
<name>A0ABN0Y7K0_9CAUL</name>
<dbReference type="Gene3D" id="3.40.1050.10">
    <property type="entry name" value="Carbonic anhydrase"/>
    <property type="match status" value="1"/>
</dbReference>
<evidence type="ECO:0000256" key="3">
    <source>
        <dbReference type="ARBA" id="ARBA00012925"/>
    </source>
</evidence>
<dbReference type="RefSeq" id="WP_167174033.1">
    <property type="nucleotide sequence ID" value="NZ_BAAAEJ010000003.1"/>
</dbReference>
<dbReference type="CDD" id="cd03378">
    <property type="entry name" value="beta_CA_cladeC"/>
    <property type="match status" value="1"/>
</dbReference>
<dbReference type="PROSITE" id="PS00704">
    <property type="entry name" value="PROK_CO2_ANHYDRASE_1"/>
    <property type="match status" value="1"/>
</dbReference>
<evidence type="ECO:0000256" key="2">
    <source>
        <dbReference type="ARBA" id="ARBA00006217"/>
    </source>
</evidence>
<dbReference type="SUPFAM" id="SSF53056">
    <property type="entry name" value="beta-carbonic anhydrase, cab"/>
    <property type="match status" value="1"/>
</dbReference>
<dbReference type="InterPro" id="IPR015892">
    <property type="entry name" value="Carbonic_anhydrase_CS"/>
</dbReference>
<keyword evidence="9" id="KW-1185">Reference proteome</keyword>
<evidence type="ECO:0000313" key="8">
    <source>
        <dbReference type="EMBL" id="GAA0385968.1"/>
    </source>
</evidence>
<dbReference type="InterPro" id="IPR036874">
    <property type="entry name" value="Carbonic_anhydrase_sf"/>
</dbReference>
<keyword evidence="5" id="KW-0862">Zinc</keyword>
<evidence type="ECO:0000256" key="7">
    <source>
        <dbReference type="ARBA" id="ARBA00048348"/>
    </source>
</evidence>
<comment type="cofactor">
    <cofactor evidence="1">
        <name>Zn(2+)</name>
        <dbReference type="ChEBI" id="CHEBI:29105"/>
    </cofactor>
</comment>
<comment type="catalytic activity">
    <reaction evidence="7">
        <text>hydrogencarbonate + H(+) = CO2 + H2O</text>
        <dbReference type="Rhea" id="RHEA:10748"/>
        <dbReference type="ChEBI" id="CHEBI:15377"/>
        <dbReference type="ChEBI" id="CHEBI:15378"/>
        <dbReference type="ChEBI" id="CHEBI:16526"/>
        <dbReference type="ChEBI" id="CHEBI:17544"/>
        <dbReference type="EC" id="4.2.1.1"/>
    </reaction>
</comment>
<keyword evidence="6" id="KW-0456">Lyase</keyword>
<dbReference type="InterPro" id="IPR001765">
    <property type="entry name" value="Carbonic_anhydrase"/>
</dbReference>
<evidence type="ECO:0000256" key="6">
    <source>
        <dbReference type="ARBA" id="ARBA00023239"/>
    </source>
</evidence>
<dbReference type="Pfam" id="PF00484">
    <property type="entry name" value="Pro_CA"/>
    <property type="match status" value="1"/>
</dbReference>
<dbReference type="PANTHER" id="PTHR11002:SF76">
    <property type="entry name" value="CARBONIC ANHYDRASE"/>
    <property type="match status" value="1"/>
</dbReference>
<gene>
    <name evidence="8" type="ORF">GCM10009093_11080</name>
</gene>
<evidence type="ECO:0000256" key="1">
    <source>
        <dbReference type="ARBA" id="ARBA00001947"/>
    </source>
</evidence>
<protein>
    <recommendedName>
        <fullName evidence="3">carbonic anhydrase</fullName>
        <ecNumber evidence="3">4.2.1.1</ecNumber>
    </recommendedName>
</protein>
<reference evidence="8 9" key="1">
    <citation type="journal article" date="2019" name="Int. J. Syst. Evol. Microbiol.">
        <title>The Global Catalogue of Microorganisms (GCM) 10K type strain sequencing project: providing services to taxonomists for standard genome sequencing and annotation.</title>
        <authorList>
            <consortium name="The Broad Institute Genomics Platform"/>
            <consortium name="The Broad Institute Genome Sequencing Center for Infectious Disease"/>
            <person name="Wu L."/>
            <person name="Ma J."/>
        </authorList>
    </citation>
    <scope>NUCLEOTIDE SEQUENCE [LARGE SCALE GENOMIC DNA]</scope>
    <source>
        <strain evidence="8 9">JCM 13476</strain>
    </source>
</reference>
<dbReference type="Proteomes" id="UP001500791">
    <property type="component" value="Unassembled WGS sequence"/>
</dbReference>
<comment type="caution">
    <text evidence="8">The sequence shown here is derived from an EMBL/GenBank/DDBJ whole genome shotgun (WGS) entry which is preliminary data.</text>
</comment>